<proteinExistence type="predicted"/>
<dbReference type="Proteomes" id="UP000093336">
    <property type="component" value="Unassembled WGS sequence"/>
</dbReference>
<keyword evidence="4" id="KW-1185">Reference proteome</keyword>
<dbReference type="EMBL" id="LNYG01000013">
    <property type="protein sequence ID" value="KTD07670.1"/>
    <property type="molecule type" value="Genomic_DNA"/>
</dbReference>
<dbReference type="AlphaFoldDB" id="A0A0W0UJ51"/>
<name>A0A0W0UJ51_9GAMM</name>
<protein>
    <submittedName>
        <fullName evidence="1">Uncharacterized protein</fullName>
    </submittedName>
</protein>
<dbReference type="Proteomes" id="UP000054715">
    <property type="component" value="Unassembled WGS sequence"/>
</dbReference>
<evidence type="ECO:0000313" key="1">
    <source>
        <dbReference type="EMBL" id="KTD07670.1"/>
    </source>
</evidence>
<dbReference type="RefSeq" id="WP_058449771.1">
    <property type="nucleotide sequence ID" value="NZ_CAAAJF010000002.1"/>
</dbReference>
<accession>A0A0W0UJ51</accession>
<evidence type="ECO:0000313" key="2">
    <source>
        <dbReference type="EMBL" id="OCH99414.1"/>
    </source>
</evidence>
<dbReference type="EMBL" id="LYOZ01000001">
    <property type="protein sequence ID" value="OCH99414.1"/>
    <property type="molecule type" value="Genomic_DNA"/>
</dbReference>
<gene>
    <name evidence="2" type="ORF">A8135_06935</name>
    <name evidence="1" type="ORF">Ljam_1865</name>
</gene>
<organism evidence="1 3">
    <name type="scientific">Legionella jamestowniensis</name>
    <dbReference type="NCBI Taxonomy" id="455"/>
    <lineage>
        <taxon>Bacteria</taxon>
        <taxon>Pseudomonadati</taxon>
        <taxon>Pseudomonadota</taxon>
        <taxon>Gammaproteobacteria</taxon>
        <taxon>Legionellales</taxon>
        <taxon>Legionellaceae</taxon>
        <taxon>Legionella</taxon>
    </lineage>
</organism>
<sequence length="982" mass="112338">MPLPAKAIRYGQLKRKTAGSAVPTSGHEVYKVEFTDTDGQIKTGFYKELIPDGVGDGSFPTLLAKYSVAASILVGLALGERSAKERIVVDDLGRIRGIISFTLPNYTPLAVSGQSLPANLQERELVCPSTATLLKYNVAELLVSAWRIKCDDRHPGNFSLFGLIDWDMALYPYTYIMKGKRWNDGVLKELPEKAMKLLSKEMDNFPIIEGRTHTPTNSTPGNINITKRFQSYLEFQALASNQAIKTETGDISWQEQFFSALLKELLVFDPDMLRARLEEYFGADQPLDYLSIPLEMREEWEGKYSSLDKKLQDYFGPSKNIKNYYYLSKDKQVHFKKAFPEVVCYLEEYLEKEAKLSRYSVTKEKRDELKEAYPDLANELPLDYYSLPQHKREKLEQMYPDLFNEKTNAQSFVSHIMQVFQQEYNELYRAVVLYAGCTQNNSGVPVVGFNRFLRNKPSAFHKIQTWAALENEKMEEQWEKYIHSETNQNVLDSYATPPEGRYDLQKMTQRYHQIWRDAHGQTIKAIIQEGNNLIRDFANALRKNPLPLAVKEELDINSLTESFQLIGTPKLLTESETVDCDETSNLKRGLKSLEAFMHELHQCAEKYYSVETAKLQVGHNQEFCTAVSQLIVKSETEVLPCLMGTKWSRSFGDCLKNLQEFYNGLHFQRHLIGKDVVLSESATVDYSTLLNRKHTDEEVVSTCLKTLFAWANTLEIETFNSIILNSIECYKPPFYHVTAQRYRAPSVEAYLKSTKHNCANRLATILSEGGVESTSLNTHLIKNIIPMMITATEAQVEINLLSVRNAIEHGNFQAEFYAKQAQEYVKQDEQFITPVSKTRIKQFNDAMFVWIASKPGRVVEKLVASAKSDYAGWGFFGGSRASEIDGFLEKFRKKKYTKEKLLAMILTDGGNEENSLNTHLLKRVLRGMKQDSSSKKLQLEVDLSDITEAHLPYYGTQIKLYAKPKTYEKITESKRTTVEPTY</sequence>
<dbReference type="PATRIC" id="fig|455.5.peg.1963"/>
<evidence type="ECO:0000313" key="3">
    <source>
        <dbReference type="Proteomes" id="UP000054715"/>
    </source>
</evidence>
<dbReference type="OrthoDB" id="5649225at2"/>
<reference evidence="1 3" key="1">
    <citation type="submission" date="2015-11" db="EMBL/GenBank/DDBJ databases">
        <title>Genomic analysis of 38 Legionella species identifies large and diverse effector repertoires.</title>
        <authorList>
            <person name="Burstein D."/>
            <person name="Amaro F."/>
            <person name="Zusman T."/>
            <person name="Lifshitz Z."/>
            <person name="Cohen O."/>
            <person name="Gilbert J.A."/>
            <person name="Pupko T."/>
            <person name="Shuman H.A."/>
            <person name="Segal G."/>
        </authorList>
    </citation>
    <scope>NUCLEOTIDE SEQUENCE [LARGE SCALE GENOMIC DNA]</scope>
    <source>
        <strain evidence="1 3">JA-26-G1-E2</strain>
    </source>
</reference>
<evidence type="ECO:0000313" key="4">
    <source>
        <dbReference type="Proteomes" id="UP000093336"/>
    </source>
</evidence>
<comment type="caution">
    <text evidence="1">The sequence shown here is derived from an EMBL/GenBank/DDBJ whole genome shotgun (WGS) entry which is preliminary data.</text>
</comment>
<reference evidence="2 4" key="2">
    <citation type="submission" date="2016-05" db="EMBL/GenBank/DDBJ databases">
        <authorList>
            <person name="Prochazka B."/>
            <person name="Indra A."/>
            <person name="Hasenberger P."/>
            <person name="Blaschitz M."/>
            <person name="Wagner L."/>
            <person name="Wewalka G."/>
            <person name="Sorschag S."/>
            <person name="Schmid D."/>
            <person name="Ruppitsch W."/>
        </authorList>
    </citation>
    <scope>NUCLEOTIDE SEQUENCE [LARGE SCALE GENOMIC DNA]</scope>
    <source>
        <strain evidence="2 4">974010_12</strain>
    </source>
</reference>